<dbReference type="Proteomes" id="UP000053328">
    <property type="component" value="Unassembled WGS sequence"/>
</dbReference>
<name>A0A0D2BUV2_9EURO</name>
<proteinExistence type="predicted"/>
<sequence>MSFLSSATPALRASVRRSVLTQSPRLFSTTSVQQKGPVEAAKDGLKQVDRAVSDVAVAGIDKTVELKEKAKSVAGVETDKAKGKASEVAGEAKGKAYELKGEAKGKAEEVKRKV</sequence>
<dbReference type="RefSeq" id="XP_016235210.1">
    <property type="nucleotide sequence ID" value="XM_016382108.1"/>
</dbReference>
<evidence type="ECO:0000313" key="2">
    <source>
        <dbReference type="Proteomes" id="UP000053328"/>
    </source>
</evidence>
<protein>
    <recommendedName>
        <fullName evidence="3">LEA domain protein</fullName>
    </recommendedName>
</protein>
<dbReference type="HOGENOM" id="CLU_128874_0_0_1"/>
<dbReference type="STRING" id="91928.A0A0D2BUV2"/>
<gene>
    <name evidence="1" type="ORF">PV08_07781</name>
</gene>
<dbReference type="EMBL" id="KN847496">
    <property type="protein sequence ID" value="KIW14994.1"/>
    <property type="molecule type" value="Genomic_DNA"/>
</dbReference>
<keyword evidence="2" id="KW-1185">Reference proteome</keyword>
<dbReference type="VEuPathDB" id="FungiDB:PV08_07781"/>
<evidence type="ECO:0000313" key="1">
    <source>
        <dbReference type="EMBL" id="KIW14994.1"/>
    </source>
</evidence>
<dbReference type="GeneID" id="27334864"/>
<organism evidence="1 2">
    <name type="scientific">Exophiala spinifera</name>
    <dbReference type="NCBI Taxonomy" id="91928"/>
    <lineage>
        <taxon>Eukaryota</taxon>
        <taxon>Fungi</taxon>
        <taxon>Dikarya</taxon>
        <taxon>Ascomycota</taxon>
        <taxon>Pezizomycotina</taxon>
        <taxon>Eurotiomycetes</taxon>
        <taxon>Chaetothyriomycetidae</taxon>
        <taxon>Chaetothyriales</taxon>
        <taxon>Herpotrichiellaceae</taxon>
        <taxon>Exophiala</taxon>
    </lineage>
</organism>
<reference evidence="1 2" key="1">
    <citation type="submission" date="2015-01" db="EMBL/GenBank/DDBJ databases">
        <title>The Genome Sequence of Exophiala spinifera CBS89968.</title>
        <authorList>
            <consortium name="The Broad Institute Genomics Platform"/>
            <person name="Cuomo C."/>
            <person name="de Hoog S."/>
            <person name="Gorbushina A."/>
            <person name="Stielow B."/>
            <person name="Teixiera M."/>
            <person name="Abouelleil A."/>
            <person name="Chapman S.B."/>
            <person name="Priest M."/>
            <person name="Young S.K."/>
            <person name="Wortman J."/>
            <person name="Nusbaum C."/>
            <person name="Birren B."/>
        </authorList>
    </citation>
    <scope>NUCLEOTIDE SEQUENCE [LARGE SCALE GENOMIC DNA]</scope>
    <source>
        <strain evidence="1 2">CBS 89968</strain>
    </source>
</reference>
<accession>A0A0D2BUV2</accession>
<dbReference type="OrthoDB" id="4023585at2759"/>
<evidence type="ECO:0008006" key="3">
    <source>
        <dbReference type="Google" id="ProtNLM"/>
    </source>
</evidence>
<dbReference type="AlphaFoldDB" id="A0A0D2BUV2"/>